<proteinExistence type="predicted"/>
<sequence length="317" mass="37437">MSLESNNLIDLCNSGNVQEIYDYFSREKILDDQIKNCIRNLSCKIVDKTRYEISNILRSCLKSNISDGEYIKLVEPNKLIDLCRQGLYDGLKNYFDTFDVTSKDLSCCILEILYSDNNNLSIIELILYHPNWSDSKKTLNQIFFYGSYVKNYIFLKVLFDIKPDLKITKKMLNHCIYDKNYDMVKFLLLQKIPNPTEFINDYHTIIECIFTNDKRFINLFIDLGVNFNRYTFVNHAICWDKEYFVQKYIELGYQIDYNDNPIICSLNCGSINVLHVLLKNEIGYDFEKIIEWVDKIQPDDEKNNKIISVLKNYGIIN</sequence>
<dbReference type="InterPro" id="IPR036770">
    <property type="entry name" value="Ankyrin_rpt-contain_sf"/>
</dbReference>
<accession>M1NMC5</accession>
<dbReference type="EMBL" id="KC008572">
    <property type="protein sequence ID" value="AGF85190.1"/>
    <property type="molecule type" value="Genomic_DNA"/>
</dbReference>
<reference evidence="1 2" key="1">
    <citation type="submission" date="2012-10" db="EMBL/GenBank/DDBJ databases">
        <title>Complete genome sequence of Moumouvirus goulette.</title>
        <authorList>
            <person name="Fournous G."/>
            <person name="Bougalmi M."/>
            <person name="Colson P."/>
        </authorList>
    </citation>
    <scope>NUCLEOTIDE SEQUENCE [LARGE SCALE GENOMIC DNA]</scope>
</reference>
<organism evidence="1 2">
    <name type="scientific">Moumouvirus goulette</name>
    <dbReference type="NCBI Taxonomy" id="1247379"/>
    <lineage>
        <taxon>Viruses</taxon>
        <taxon>Varidnaviria</taxon>
        <taxon>Bamfordvirae</taxon>
        <taxon>Nucleocytoviricota</taxon>
        <taxon>Megaviricetes</taxon>
        <taxon>Imitervirales</taxon>
        <taxon>Mimiviridae</taxon>
        <taxon>Megamimivirinae</taxon>
        <taxon>Moumouvirus</taxon>
        <taxon>Moumouvirus goulettemassiliense</taxon>
    </lineage>
</organism>
<keyword evidence="2" id="KW-1185">Reference proteome</keyword>
<name>M1NMC5_9VIRU</name>
<protein>
    <submittedName>
        <fullName evidence="1">Repeat protein</fullName>
    </submittedName>
</protein>
<evidence type="ECO:0000313" key="1">
    <source>
        <dbReference type="EMBL" id="AGF85190.1"/>
    </source>
</evidence>
<dbReference type="SUPFAM" id="SSF48403">
    <property type="entry name" value="Ankyrin repeat"/>
    <property type="match status" value="1"/>
</dbReference>
<dbReference type="Proteomes" id="UP000241071">
    <property type="component" value="Segment"/>
</dbReference>
<evidence type="ECO:0000313" key="2">
    <source>
        <dbReference type="Proteomes" id="UP000241071"/>
    </source>
</evidence>
<gene>
    <name evidence="1" type="ORF">glt_00381</name>
</gene>